<dbReference type="Proteomes" id="UP001143349">
    <property type="component" value="Unassembled WGS sequence"/>
</dbReference>
<organism evidence="1 2">
    <name type="scientific">Paracoccus kondratievae</name>
    <dbReference type="NCBI Taxonomy" id="135740"/>
    <lineage>
        <taxon>Bacteria</taxon>
        <taxon>Pseudomonadati</taxon>
        <taxon>Pseudomonadota</taxon>
        <taxon>Alphaproteobacteria</taxon>
        <taxon>Rhodobacterales</taxon>
        <taxon>Paracoccaceae</taxon>
        <taxon>Paracoccus</taxon>
    </lineage>
</organism>
<accession>A0AAD3P1Y1</accession>
<comment type="caution">
    <text evidence="1">The sequence shown here is derived from an EMBL/GenBank/DDBJ whole genome shotgun (WGS) entry which is preliminary data.</text>
</comment>
<protein>
    <recommendedName>
        <fullName evidence="3">DUF4123 domain-containing protein</fullName>
    </recommendedName>
</protein>
<reference evidence="1" key="1">
    <citation type="journal article" date="2014" name="Int. J. Syst. Evol. Microbiol.">
        <title>Complete genome sequence of Corynebacterium casei LMG S-19264T (=DSM 44701T), isolated from a smear-ripened cheese.</title>
        <authorList>
            <consortium name="US DOE Joint Genome Institute (JGI-PGF)"/>
            <person name="Walter F."/>
            <person name="Albersmeier A."/>
            <person name="Kalinowski J."/>
            <person name="Ruckert C."/>
        </authorList>
    </citation>
    <scope>NUCLEOTIDE SEQUENCE</scope>
    <source>
        <strain evidence="1">VKM B-2222</strain>
    </source>
</reference>
<gene>
    <name evidence="1" type="ORF">GCM10017635_28020</name>
</gene>
<name>A0AAD3P1Y1_9RHOB</name>
<proteinExistence type="predicted"/>
<evidence type="ECO:0008006" key="3">
    <source>
        <dbReference type="Google" id="ProtNLM"/>
    </source>
</evidence>
<evidence type="ECO:0000313" key="1">
    <source>
        <dbReference type="EMBL" id="GLK65328.1"/>
    </source>
</evidence>
<evidence type="ECO:0000313" key="2">
    <source>
        <dbReference type="Proteomes" id="UP001143349"/>
    </source>
</evidence>
<sequence length="210" mass="23941">MMWIDGRSDLEDAPIYFRFYDPRVMIDCFEALDPAHLASLLQPVQHLALPLSPMMGESCGISPLAPRSAFRERVLTIDCPAHGQEPAVTTFRISGHEFQAFGTLQRQRATRKLARELHQIHPHLPDSLILHTARLAADRAGHYGLESIRQVHLYAECMLWHGDDFDRRIPQARLVLMKDDMLAWRKAAALEAWFVASKTTAPTMPRHEQV</sequence>
<dbReference type="EMBL" id="BSFH01000083">
    <property type="protein sequence ID" value="GLK65328.1"/>
    <property type="molecule type" value="Genomic_DNA"/>
</dbReference>
<dbReference type="AlphaFoldDB" id="A0AAD3P1Y1"/>
<keyword evidence="2" id="KW-1185">Reference proteome</keyword>
<reference evidence="1" key="2">
    <citation type="submission" date="2023-01" db="EMBL/GenBank/DDBJ databases">
        <authorList>
            <person name="Sun Q."/>
            <person name="Evtushenko L."/>
        </authorList>
    </citation>
    <scope>NUCLEOTIDE SEQUENCE</scope>
    <source>
        <strain evidence="1">VKM B-2222</strain>
    </source>
</reference>